<dbReference type="Proteomes" id="UP000007798">
    <property type="component" value="Unassembled WGS sequence"/>
</dbReference>
<evidence type="ECO:0000256" key="3">
    <source>
        <dbReference type="ARBA" id="ARBA00022723"/>
    </source>
</evidence>
<evidence type="ECO:0000259" key="11">
    <source>
        <dbReference type="PROSITE" id="PS51801"/>
    </source>
</evidence>
<dbReference type="GO" id="GO:0070530">
    <property type="term" value="F:K63-linked polyubiquitin modification-dependent protein binding"/>
    <property type="evidence" value="ECO:0007669"/>
    <property type="project" value="InterPro"/>
</dbReference>
<dbReference type="InterPro" id="IPR034735">
    <property type="entry name" value="NEMO_ZF"/>
</dbReference>
<dbReference type="CDD" id="cd09803">
    <property type="entry name" value="UBAN"/>
    <property type="match status" value="1"/>
</dbReference>
<protein>
    <submittedName>
        <fullName evidence="12">GK21648</fullName>
    </submittedName>
</protein>
<dbReference type="PANTHER" id="PTHR31553">
    <property type="entry name" value="NF-KAPPA-B ESSENTIAL MODULATOR"/>
    <property type="match status" value="1"/>
</dbReference>
<reference evidence="12 13" key="1">
    <citation type="journal article" date="2007" name="Nature">
        <title>Evolution of genes and genomes on the Drosophila phylogeny.</title>
        <authorList>
            <consortium name="Drosophila 12 Genomes Consortium"/>
            <person name="Clark A.G."/>
            <person name="Eisen M.B."/>
            <person name="Smith D.R."/>
            <person name="Bergman C.M."/>
            <person name="Oliver B."/>
            <person name="Markow T.A."/>
            <person name="Kaufman T.C."/>
            <person name="Kellis M."/>
            <person name="Gelbart W."/>
            <person name="Iyer V.N."/>
            <person name="Pollard D.A."/>
            <person name="Sackton T.B."/>
            <person name="Larracuente A.M."/>
            <person name="Singh N.D."/>
            <person name="Abad J.P."/>
            <person name="Abt D.N."/>
            <person name="Adryan B."/>
            <person name="Aguade M."/>
            <person name="Akashi H."/>
            <person name="Anderson W.W."/>
            <person name="Aquadro C.F."/>
            <person name="Ardell D.H."/>
            <person name="Arguello R."/>
            <person name="Artieri C.G."/>
            <person name="Barbash D.A."/>
            <person name="Barker D."/>
            <person name="Barsanti P."/>
            <person name="Batterham P."/>
            <person name="Batzoglou S."/>
            <person name="Begun D."/>
            <person name="Bhutkar A."/>
            <person name="Blanco E."/>
            <person name="Bosak S.A."/>
            <person name="Bradley R.K."/>
            <person name="Brand A.D."/>
            <person name="Brent M.R."/>
            <person name="Brooks A.N."/>
            <person name="Brown R.H."/>
            <person name="Butlin R.K."/>
            <person name="Caggese C."/>
            <person name="Calvi B.R."/>
            <person name="Bernardo de Carvalho A."/>
            <person name="Caspi A."/>
            <person name="Castrezana S."/>
            <person name="Celniker S.E."/>
            <person name="Chang J.L."/>
            <person name="Chapple C."/>
            <person name="Chatterji S."/>
            <person name="Chinwalla A."/>
            <person name="Civetta A."/>
            <person name="Clifton S.W."/>
            <person name="Comeron J.M."/>
            <person name="Costello J.C."/>
            <person name="Coyne J.A."/>
            <person name="Daub J."/>
            <person name="David R.G."/>
            <person name="Delcher A.L."/>
            <person name="Delehaunty K."/>
            <person name="Do C.B."/>
            <person name="Ebling H."/>
            <person name="Edwards K."/>
            <person name="Eickbush T."/>
            <person name="Evans J.D."/>
            <person name="Filipski A."/>
            <person name="Findeiss S."/>
            <person name="Freyhult E."/>
            <person name="Fulton L."/>
            <person name="Fulton R."/>
            <person name="Garcia A.C."/>
            <person name="Gardiner A."/>
            <person name="Garfield D.A."/>
            <person name="Garvin B.E."/>
            <person name="Gibson G."/>
            <person name="Gilbert D."/>
            <person name="Gnerre S."/>
            <person name="Godfrey J."/>
            <person name="Good R."/>
            <person name="Gotea V."/>
            <person name="Gravely B."/>
            <person name="Greenberg A.J."/>
            <person name="Griffiths-Jones S."/>
            <person name="Gross S."/>
            <person name="Guigo R."/>
            <person name="Gustafson E.A."/>
            <person name="Haerty W."/>
            <person name="Hahn M.W."/>
            <person name="Halligan D.L."/>
            <person name="Halpern A.L."/>
            <person name="Halter G.M."/>
            <person name="Han M.V."/>
            <person name="Heger A."/>
            <person name="Hillier L."/>
            <person name="Hinrichs A.S."/>
            <person name="Holmes I."/>
            <person name="Hoskins R.A."/>
            <person name="Hubisz M.J."/>
            <person name="Hultmark D."/>
            <person name="Huntley M.A."/>
            <person name="Jaffe D.B."/>
            <person name="Jagadeeshan S."/>
            <person name="Jeck W.R."/>
            <person name="Johnson J."/>
            <person name="Jones C.D."/>
            <person name="Jordan W.C."/>
            <person name="Karpen G.H."/>
            <person name="Kataoka E."/>
            <person name="Keightley P.D."/>
            <person name="Kheradpour P."/>
            <person name="Kirkness E.F."/>
            <person name="Koerich L.B."/>
            <person name="Kristiansen K."/>
            <person name="Kudrna D."/>
            <person name="Kulathinal R.J."/>
            <person name="Kumar S."/>
            <person name="Kwok R."/>
            <person name="Lander E."/>
            <person name="Langley C.H."/>
            <person name="Lapoint R."/>
            <person name="Lazzaro B.P."/>
            <person name="Lee S.J."/>
            <person name="Levesque L."/>
            <person name="Li R."/>
            <person name="Lin C.F."/>
            <person name="Lin M.F."/>
            <person name="Lindblad-Toh K."/>
            <person name="Llopart A."/>
            <person name="Long M."/>
            <person name="Low L."/>
            <person name="Lozovsky E."/>
            <person name="Lu J."/>
            <person name="Luo M."/>
            <person name="Machado C.A."/>
            <person name="Makalowski W."/>
            <person name="Marzo M."/>
            <person name="Matsuda M."/>
            <person name="Matzkin L."/>
            <person name="McAllister B."/>
            <person name="McBride C.S."/>
            <person name="McKernan B."/>
            <person name="McKernan K."/>
            <person name="Mendez-Lago M."/>
            <person name="Minx P."/>
            <person name="Mollenhauer M.U."/>
            <person name="Montooth K."/>
            <person name="Mount S.M."/>
            <person name="Mu X."/>
            <person name="Myers E."/>
            <person name="Negre B."/>
            <person name="Newfeld S."/>
            <person name="Nielsen R."/>
            <person name="Noor M.A."/>
            <person name="O'Grady P."/>
            <person name="Pachter L."/>
            <person name="Papaceit M."/>
            <person name="Parisi M.J."/>
            <person name="Parisi M."/>
            <person name="Parts L."/>
            <person name="Pedersen J.S."/>
            <person name="Pesole G."/>
            <person name="Phillippy A.M."/>
            <person name="Ponting C.P."/>
            <person name="Pop M."/>
            <person name="Porcelli D."/>
            <person name="Powell J.R."/>
            <person name="Prohaska S."/>
            <person name="Pruitt K."/>
            <person name="Puig M."/>
            <person name="Quesneville H."/>
            <person name="Ram K.R."/>
            <person name="Rand D."/>
            <person name="Rasmussen M.D."/>
            <person name="Reed L.K."/>
            <person name="Reenan R."/>
            <person name="Reily A."/>
            <person name="Remington K.A."/>
            <person name="Rieger T.T."/>
            <person name="Ritchie M.G."/>
            <person name="Robin C."/>
            <person name="Rogers Y.H."/>
            <person name="Rohde C."/>
            <person name="Rozas J."/>
            <person name="Rubenfield M.J."/>
            <person name="Ruiz A."/>
            <person name="Russo S."/>
            <person name="Salzberg S.L."/>
            <person name="Sanchez-Gracia A."/>
            <person name="Saranga D.J."/>
            <person name="Sato H."/>
            <person name="Schaeffer S.W."/>
            <person name="Schatz M.C."/>
            <person name="Schlenke T."/>
            <person name="Schwartz R."/>
            <person name="Segarra C."/>
            <person name="Singh R.S."/>
            <person name="Sirot L."/>
            <person name="Sirota M."/>
            <person name="Sisneros N.B."/>
            <person name="Smith C.D."/>
            <person name="Smith T.F."/>
            <person name="Spieth J."/>
            <person name="Stage D.E."/>
            <person name="Stark A."/>
            <person name="Stephan W."/>
            <person name="Strausberg R.L."/>
            <person name="Strempel S."/>
            <person name="Sturgill D."/>
            <person name="Sutton G."/>
            <person name="Sutton G.G."/>
            <person name="Tao W."/>
            <person name="Teichmann S."/>
            <person name="Tobari Y.N."/>
            <person name="Tomimura Y."/>
            <person name="Tsolas J.M."/>
            <person name="Valente V.L."/>
            <person name="Venter E."/>
            <person name="Venter J.C."/>
            <person name="Vicario S."/>
            <person name="Vieira F.G."/>
            <person name="Vilella A.J."/>
            <person name="Villasante A."/>
            <person name="Walenz B."/>
            <person name="Wang J."/>
            <person name="Wasserman M."/>
            <person name="Watts T."/>
            <person name="Wilson D."/>
            <person name="Wilson R.K."/>
            <person name="Wing R.A."/>
            <person name="Wolfner M.F."/>
            <person name="Wong A."/>
            <person name="Wong G.K."/>
            <person name="Wu C.I."/>
            <person name="Wu G."/>
            <person name="Yamamoto D."/>
            <person name="Yang H.P."/>
            <person name="Yang S.P."/>
            <person name="Yorke J.A."/>
            <person name="Yoshida K."/>
            <person name="Zdobnov E."/>
            <person name="Zhang P."/>
            <person name="Zhang Y."/>
            <person name="Zimin A.V."/>
            <person name="Baldwin J."/>
            <person name="Abdouelleil A."/>
            <person name="Abdulkadir J."/>
            <person name="Abebe A."/>
            <person name="Abera B."/>
            <person name="Abreu J."/>
            <person name="Acer S.C."/>
            <person name="Aftuck L."/>
            <person name="Alexander A."/>
            <person name="An P."/>
            <person name="Anderson E."/>
            <person name="Anderson S."/>
            <person name="Arachi H."/>
            <person name="Azer M."/>
            <person name="Bachantsang P."/>
            <person name="Barry A."/>
            <person name="Bayul T."/>
            <person name="Berlin A."/>
            <person name="Bessette D."/>
            <person name="Bloom T."/>
            <person name="Blye J."/>
            <person name="Boguslavskiy L."/>
            <person name="Bonnet C."/>
            <person name="Boukhgalter B."/>
            <person name="Bourzgui I."/>
            <person name="Brown A."/>
            <person name="Cahill P."/>
            <person name="Channer S."/>
            <person name="Cheshatsang Y."/>
            <person name="Chuda L."/>
            <person name="Citroen M."/>
            <person name="Collymore A."/>
            <person name="Cooke P."/>
            <person name="Costello M."/>
            <person name="D'Aco K."/>
            <person name="Daza R."/>
            <person name="De Haan G."/>
            <person name="DeGray S."/>
            <person name="DeMaso C."/>
            <person name="Dhargay N."/>
            <person name="Dooley K."/>
            <person name="Dooley E."/>
            <person name="Doricent M."/>
            <person name="Dorje P."/>
            <person name="Dorjee K."/>
            <person name="Dupes A."/>
            <person name="Elong R."/>
            <person name="Falk J."/>
            <person name="Farina A."/>
            <person name="Faro S."/>
            <person name="Ferguson D."/>
            <person name="Fisher S."/>
            <person name="Foley C.D."/>
            <person name="Franke A."/>
            <person name="Friedrich D."/>
            <person name="Gadbois L."/>
            <person name="Gearin G."/>
            <person name="Gearin C.R."/>
            <person name="Giannoukos G."/>
            <person name="Goode T."/>
            <person name="Graham J."/>
            <person name="Grandbois E."/>
            <person name="Grewal S."/>
            <person name="Gyaltsen K."/>
            <person name="Hafez N."/>
            <person name="Hagos B."/>
            <person name="Hall J."/>
            <person name="Henson C."/>
            <person name="Hollinger A."/>
            <person name="Honan T."/>
            <person name="Huard M.D."/>
            <person name="Hughes L."/>
            <person name="Hurhula B."/>
            <person name="Husby M.E."/>
            <person name="Kamat A."/>
            <person name="Kanga B."/>
            <person name="Kashin S."/>
            <person name="Khazanovich D."/>
            <person name="Kisner P."/>
            <person name="Lance K."/>
            <person name="Lara M."/>
            <person name="Lee W."/>
            <person name="Lennon N."/>
            <person name="Letendre F."/>
            <person name="LeVine R."/>
            <person name="Lipovsky A."/>
            <person name="Liu X."/>
            <person name="Liu J."/>
            <person name="Liu S."/>
            <person name="Lokyitsang T."/>
            <person name="Lokyitsang Y."/>
            <person name="Lubonja R."/>
            <person name="Lui A."/>
            <person name="MacDonald P."/>
            <person name="Magnisalis V."/>
            <person name="Maru K."/>
            <person name="Matthews C."/>
            <person name="McCusker W."/>
            <person name="McDonough S."/>
            <person name="Mehta T."/>
            <person name="Meldrim J."/>
            <person name="Meneus L."/>
            <person name="Mihai O."/>
            <person name="Mihalev A."/>
            <person name="Mihova T."/>
            <person name="Mittelman R."/>
            <person name="Mlenga V."/>
            <person name="Montmayeur A."/>
            <person name="Mulrain L."/>
            <person name="Navidi A."/>
            <person name="Naylor J."/>
            <person name="Negash T."/>
            <person name="Nguyen T."/>
            <person name="Nguyen N."/>
            <person name="Nicol R."/>
            <person name="Norbu C."/>
            <person name="Norbu N."/>
            <person name="Novod N."/>
            <person name="O'Neill B."/>
            <person name="Osman S."/>
            <person name="Markiewicz E."/>
            <person name="Oyono O.L."/>
            <person name="Patti C."/>
            <person name="Phunkhang P."/>
            <person name="Pierre F."/>
            <person name="Priest M."/>
            <person name="Raghuraman S."/>
            <person name="Rege F."/>
            <person name="Reyes R."/>
            <person name="Rise C."/>
            <person name="Rogov P."/>
            <person name="Ross K."/>
            <person name="Ryan E."/>
            <person name="Settipalli S."/>
            <person name="Shea T."/>
            <person name="Sherpa N."/>
            <person name="Shi L."/>
            <person name="Shih D."/>
            <person name="Sparrow T."/>
            <person name="Spaulding J."/>
            <person name="Stalker J."/>
            <person name="Stange-Thomann N."/>
            <person name="Stavropoulos S."/>
            <person name="Stone C."/>
            <person name="Strader C."/>
            <person name="Tesfaye S."/>
            <person name="Thomson T."/>
            <person name="Thoulutsang Y."/>
            <person name="Thoulutsang D."/>
            <person name="Topham K."/>
            <person name="Topping I."/>
            <person name="Tsamla T."/>
            <person name="Vassiliev H."/>
            <person name="Vo A."/>
            <person name="Wangchuk T."/>
            <person name="Wangdi T."/>
            <person name="Weiand M."/>
            <person name="Wilkinson J."/>
            <person name="Wilson A."/>
            <person name="Yadav S."/>
            <person name="Young G."/>
            <person name="Yu Q."/>
            <person name="Zembek L."/>
            <person name="Zhong D."/>
            <person name="Zimmer A."/>
            <person name="Zwirko Z."/>
            <person name="Jaffe D.B."/>
            <person name="Alvarez P."/>
            <person name="Brockman W."/>
            <person name="Butler J."/>
            <person name="Chin C."/>
            <person name="Gnerre S."/>
            <person name="Grabherr M."/>
            <person name="Kleber M."/>
            <person name="Mauceli E."/>
            <person name="MacCallum I."/>
        </authorList>
    </citation>
    <scope>NUCLEOTIDE SEQUENCE [LARGE SCALE GENOMIC DNA]</scope>
    <source>
        <strain evidence="13">Tucson 14030-0811.24</strain>
    </source>
</reference>
<dbReference type="PROSITE" id="PS50157">
    <property type="entry name" value="ZINC_FINGER_C2H2_2"/>
    <property type="match status" value="1"/>
</dbReference>
<feature type="domain" description="C2H2-type" evidence="10">
    <location>
        <begin position="371"/>
        <end position="397"/>
    </location>
</feature>
<feature type="coiled-coil region" evidence="8">
    <location>
        <begin position="154"/>
        <end position="264"/>
    </location>
</feature>
<dbReference type="AlphaFoldDB" id="B4MP98"/>
<keyword evidence="4 7" id="KW-0863">Zinc-finger</keyword>
<evidence type="ECO:0000256" key="2">
    <source>
        <dbReference type="ARBA" id="ARBA00022490"/>
    </source>
</evidence>
<dbReference type="Pfam" id="PF12874">
    <property type="entry name" value="zf-met"/>
    <property type="match status" value="1"/>
</dbReference>
<evidence type="ECO:0000256" key="8">
    <source>
        <dbReference type="SAM" id="Coils"/>
    </source>
</evidence>
<dbReference type="OMA" id="VAMRKNF"/>
<dbReference type="GO" id="GO:0008270">
    <property type="term" value="F:zinc ion binding"/>
    <property type="evidence" value="ECO:0007669"/>
    <property type="project" value="UniProtKB-KW"/>
</dbReference>
<keyword evidence="13" id="KW-1185">Reference proteome</keyword>
<dbReference type="PANTHER" id="PTHR31553:SF1">
    <property type="entry name" value="NF-KAPPA-B ESSENTIAL MODULATOR"/>
    <property type="match status" value="1"/>
</dbReference>
<dbReference type="GO" id="GO:0043122">
    <property type="term" value="P:regulation of canonical NF-kappaB signal transduction"/>
    <property type="evidence" value="ECO:0007669"/>
    <property type="project" value="TreeGrafter"/>
</dbReference>
<dbReference type="Gene3D" id="1.20.5.990">
    <property type="entry name" value="Nemo cc2-lz domain - 1d5 darpin complex"/>
    <property type="match status" value="1"/>
</dbReference>
<dbReference type="eggNOG" id="ENOG502S6HT">
    <property type="taxonomic scope" value="Eukaryota"/>
</dbReference>
<evidence type="ECO:0000256" key="4">
    <source>
        <dbReference type="ARBA" id="ARBA00022771"/>
    </source>
</evidence>
<dbReference type="FunCoup" id="B4MP98">
    <property type="interactions" value="795"/>
</dbReference>
<comment type="subcellular location">
    <subcellularLocation>
        <location evidence="1">Cytoplasm</location>
    </subcellularLocation>
</comment>
<dbReference type="HOGENOM" id="CLU_622990_0_0_1"/>
<feature type="compositionally biased region" description="Low complexity" evidence="9">
    <location>
        <begin position="329"/>
        <end position="349"/>
    </location>
</feature>
<evidence type="ECO:0000256" key="1">
    <source>
        <dbReference type="ARBA" id="ARBA00004496"/>
    </source>
</evidence>
<keyword evidence="3" id="KW-0479">Metal-binding</keyword>
<dbReference type="PROSITE" id="PS51801">
    <property type="entry name" value="ZF_CCHC_NOA"/>
    <property type="match status" value="1"/>
</dbReference>
<gene>
    <name evidence="12" type="primary">Dwil\GK21648</name>
    <name evidence="12" type="ORF">Dwil_GK21648</name>
</gene>
<dbReference type="OrthoDB" id="6343844at2759"/>
<feature type="domain" description="CCHC NOA-type" evidence="11">
    <location>
        <begin position="365"/>
        <end position="395"/>
    </location>
</feature>
<keyword evidence="2" id="KW-0963">Cytoplasm</keyword>
<evidence type="ECO:0000256" key="9">
    <source>
        <dbReference type="SAM" id="MobiDB-lite"/>
    </source>
</evidence>
<evidence type="ECO:0000256" key="6">
    <source>
        <dbReference type="ARBA" id="ARBA00023054"/>
    </source>
</evidence>
<evidence type="ECO:0000256" key="5">
    <source>
        <dbReference type="ARBA" id="ARBA00022833"/>
    </source>
</evidence>
<dbReference type="GO" id="GO:0005737">
    <property type="term" value="C:cytoplasm"/>
    <property type="evidence" value="ECO:0007669"/>
    <property type="project" value="UniProtKB-SubCell"/>
</dbReference>
<dbReference type="InterPro" id="IPR013087">
    <property type="entry name" value="Znf_C2H2_type"/>
</dbReference>
<dbReference type="InParanoid" id="B4MP98"/>
<dbReference type="GO" id="GO:0005634">
    <property type="term" value="C:nucleus"/>
    <property type="evidence" value="ECO:0007669"/>
    <property type="project" value="TreeGrafter"/>
</dbReference>
<accession>B4MP98</accession>
<dbReference type="InterPro" id="IPR051301">
    <property type="entry name" value="Optineurin/NFkB_EssMod"/>
</dbReference>
<evidence type="ECO:0000259" key="10">
    <source>
        <dbReference type="PROSITE" id="PS50157"/>
    </source>
</evidence>
<keyword evidence="5" id="KW-0862">Zinc</keyword>
<sequence length="397" mass="44803">MSEEESFVILGSSPLPSLCADGIGLIDDALHNDKKIADIGEENKEASQVESASLTQLNKNVKTNGSNGTNGHAPKSLATSFILGEINSSVLKTSVYSQFPTLTSLESCAEDVVKLQNLITEHDALKKTLLKVNATMEEYYKISQERYKESAARELRYQEQAKSLNEQIEQLRQENQQLKDEVASTRTAVQSIEELTQKETQELRQTLSEKISLIQNMRVEIEKLSQQQMKKIYIDEINCLKVNLTCAEELVGRMQRDIQELKTNDAQQREQIAYLQTQNDIYRRDFEMERADREKNAGEKEQYLMDLRDLQRRNQKLIEDMAQMHKNNSPSVGLSSASTSLGSSSSNSLRDNQRPVLDPTGAAAQTSSYNLRCPICSKSFNSLSVLQSHVNDCLDQH</sequence>
<dbReference type="PhylomeDB" id="B4MP98"/>
<dbReference type="SMR" id="B4MP98"/>
<dbReference type="EMBL" id="CH963849">
    <property type="protein sequence ID" value="EDW73937.1"/>
    <property type="molecule type" value="Genomic_DNA"/>
</dbReference>
<name>B4MP98_DROWI</name>
<dbReference type="STRING" id="7260.B4MP98"/>
<dbReference type="Pfam" id="PF16516">
    <property type="entry name" value="CC2-LZ"/>
    <property type="match status" value="1"/>
</dbReference>
<evidence type="ECO:0000256" key="7">
    <source>
        <dbReference type="PROSITE-ProRule" id="PRU01142"/>
    </source>
</evidence>
<organism evidence="13">
    <name type="scientific">Drosophila willistoni</name>
    <name type="common">Fruit fly</name>
    <dbReference type="NCBI Taxonomy" id="7260"/>
    <lineage>
        <taxon>Eukaryota</taxon>
        <taxon>Metazoa</taxon>
        <taxon>Ecdysozoa</taxon>
        <taxon>Arthropoda</taxon>
        <taxon>Hexapoda</taxon>
        <taxon>Insecta</taxon>
        <taxon>Pterygota</taxon>
        <taxon>Neoptera</taxon>
        <taxon>Endopterygota</taxon>
        <taxon>Diptera</taxon>
        <taxon>Brachycera</taxon>
        <taxon>Muscomorpha</taxon>
        <taxon>Ephydroidea</taxon>
        <taxon>Drosophilidae</taxon>
        <taxon>Drosophila</taxon>
        <taxon>Sophophora</taxon>
    </lineage>
</organism>
<dbReference type="InterPro" id="IPR032419">
    <property type="entry name" value="CC2-LZ_dom"/>
</dbReference>
<proteinExistence type="predicted"/>
<evidence type="ECO:0000313" key="13">
    <source>
        <dbReference type="Proteomes" id="UP000007798"/>
    </source>
</evidence>
<feature type="region of interest" description="Disordered" evidence="9">
    <location>
        <begin position="326"/>
        <end position="361"/>
    </location>
</feature>
<evidence type="ECO:0000313" key="12">
    <source>
        <dbReference type="EMBL" id="EDW73937.1"/>
    </source>
</evidence>
<keyword evidence="6 8" id="KW-0175">Coiled coil</keyword>